<name>A0A8D0GTH3_SPHPU</name>
<organism evidence="6 7">
    <name type="scientific">Sphenodon punctatus</name>
    <name type="common">Tuatara</name>
    <name type="synonym">Hatteria punctata</name>
    <dbReference type="NCBI Taxonomy" id="8508"/>
    <lineage>
        <taxon>Eukaryota</taxon>
        <taxon>Metazoa</taxon>
        <taxon>Chordata</taxon>
        <taxon>Craniata</taxon>
        <taxon>Vertebrata</taxon>
        <taxon>Euteleostomi</taxon>
        <taxon>Lepidosauria</taxon>
        <taxon>Sphenodontia</taxon>
        <taxon>Sphenodontidae</taxon>
        <taxon>Sphenodon</taxon>
    </lineage>
</organism>
<feature type="domain" description="EF-hand" evidence="5">
    <location>
        <begin position="96"/>
        <end position="131"/>
    </location>
</feature>
<gene>
    <name evidence="6" type="primary">MYL5</name>
</gene>
<dbReference type="Gene3D" id="1.10.238.10">
    <property type="entry name" value="EF-hand"/>
    <property type="match status" value="2"/>
</dbReference>
<dbReference type="InterPro" id="IPR011992">
    <property type="entry name" value="EF-hand-dom_pair"/>
</dbReference>
<dbReference type="PROSITE" id="PS50222">
    <property type="entry name" value="EF_HAND_2"/>
    <property type="match status" value="2"/>
</dbReference>
<evidence type="ECO:0000259" key="5">
    <source>
        <dbReference type="PROSITE" id="PS50222"/>
    </source>
</evidence>
<dbReference type="Ensembl" id="ENSSPUT00000014548.1">
    <property type="protein sequence ID" value="ENSSPUP00000013645.1"/>
    <property type="gene ID" value="ENSSPUG00000010502.1"/>
</dbReference>
<dbReference type="SMART" id="SM00054">
    <property type="entry name" value="EFh"/>
    <property type="match status" value="2"/>
</dbReference>
<evidence type="ECO:0000256" key="3">
    <source>
        <dbReference type="ARBA" id="ARBA00022837"/>
    </source>
</evidence>
<dbReference type="FunFam" id="1.10.238.10:FF:000007">
    <property type="entry name" value="Putative myosin regulatory light chain sqh"/>
    <property type="match status" value="1"/>
</dbReference>
<keyword evidence="2" id="KW-0677">Repeat</keyword>
<dbReference type="SUPFAM" id="SSF47473">
    <property type="entry name" value="EF-hand"/>
    <property type="match status" value="1"/>
</dbReference>
<feature type="domain" description="EF-hand" evidence="5">
    <location>
        <begin position="29"/>
        <end position="64"/>
    </location>
</feature>
<keyword evidence="1" id="KW-0479">Metal-binding</keyword>
<evidence type="ECO:0000313" key="6">
    <source>
        <dbReference type="Ensembl" id="ENSSPUP00000013645.1"/>
    </source>
</evidence>
<protein>
    <submittedName>
        <fullName evidence="6">Myosin light chain 5</fullName>
    </submittedName>
</protein>
<dbReference type="FunFam" id="1.10.238.10:FF:000010">
    <property type="entry name" value="Myosin regulatory light chain 2, atrial isoform"/>
    <property type="match status" value="1"/>
</dbReference>
<reference evidence="6" key="1">
    <citation type="submission" date="2025-08" db="UniProtKB">
        <authorList>
            <consortium name="Ensembl"/>
        </authorList>
    </citation>
    <scope>IDENTIFICATION</scope>
</reference>
<evidence type="ECO:0000256" key="4">
    <source>
        <dbReference type="SAM" id="MobiDB-lite"/>
    </source>
</evidence>
<dbReference type="GO" id="GO:0005509">
    <property type="term" value="F:calcium ion binding"/>
    <property type="evidence" value="ECO:0007669"/>
    <property type="project" value="InterPro"/>
</dbReference>
<dbReference type="AlphaFoldDB" id="A0A8D0GTH3"/>
<evidence type="ECO:0000313" key="7">
    <source>
        <dbReference type="Proteomes" id="UP000694392"/>
    </source>
</evidence>
<dbReference type="InterPro" id="IPR050403">
    <property type="entry name" value="Myosin_RLC"/>
</dbReference>
<keyword evidence="3" id="KW-0106">Calcium</keyword>
<dbReference type="InterPro" id="IPR002048">
    <property type="entry name" value="EF_hand_dom"/>
</dbReference>
<dbReference type="GeneTree" id="ENSGT00940000163023"/>
<feature type="region of interest" description="Disordered" evidence="4">
    <location>
        <begin position="1"/>
        <end position="21"/>
    </location>
</feature>
<dbReference type="Pfam" id="PF00036">
    <property type="entry name" value="EF-hand_1"/>
    <property type="match status" value="1"/>
</dbReference>
<dbReference type="PROSITE" id="PS00018">
    <property type="entry name" value="EF_HAND_1"/>
    <property type="match status" value="1"/>
</dbReference>
<evidence type="ECO:0000256" key="1">
    <source>
        <dbReference type="ARBA" id="ARBA00022723"/>
    </source>
</evidence>
<dbReference type="PANTHER" id="PTHR23049">
    <property type="entry name" value="MYOSIN REGULATORY LIGHT CHAIN 2"/>
    <property type="match status" value="1"/>
</dbReference>
<dbReference type="OMA" id="EVNQMFQ"/>
<keyword evidence="7" id="KW-1185">Reference proteome</keyword>
<accession>A0A8D0GTH3</accession>
<dbReference type="Proteomes" id="UP000694392">
    <property type="component" value="Unplaced"/>
</dbReference>
<sequence>ASRKTKKKEGGAKRAQRASSNVFSNFEQTQIQEFKEAFTIMDQNRDGFIDKEDLKDTYASLKVKDEELESMLKEATGPINFTMFLNLFGEKLSGTDTEETILNAFKMFDPEAKGNINKDYLKRLMMSQGDKFTAEEINQMFQSSPIDAAGNLDYKSLCYTITHGDEKEK</sequence>
<proteinExistence type="predicted"/>
<evidence type="ECO:0000256" key="2">
    <source>
        <dbReference type="ARBA" id="ARBA00022737"/>
    </source>
</evidence>
<dbReference type="InterPro" id="IPR018247">
    <property type="entry name" value="EF_Hand_1_Ca_BS"/>
</dbReference>
<reference evidence="6" key="2">
    <citation type="submission" date="2025-09" db="UniProtKB">
        <authorList>
            <consortium name="Ensembl"/>
        </authorList>
    </citation>
    <scope>IDENTIFICATION</scope>
</reference>